<feature type="region of interest" description="Disordered" evidence="1">
    <location>
        <begin position="387"/>
        <end position="413"/>
    </location>
</feature>
<dbReference type="OrthoDB" id="425602at2759"/>
<feature type="region of interest" description="Disordered" evidence="1">
    <location>
        <begin position="341"/>
        <end position="370"/>
    </location>
</feature>
<feature type="compositionally biased region" description="Basic residues" evidence="1">
    <location>
        <begin position="130"/>
        <end position="145"/>
    </location>
</feature>
<feature type="compositionally biased region" description="Polar residues" evidence="1">
    <location>
        <begin position="86"/>
        <end position="107"/>
    </location>
</feature>
<dbReference type="AlphaFoldDB" id="A0A1Y1Z3E3"/>
<name>A0A1Y1Z3E3_9PLEO</name>
<gene>
    <name evidence="2" type="ORF">BCR34DRAFT_491575</name>
</gene>
<feature type="compositionally biased region" description="Polar residues" evidence="1">
    <location>
        <begin position="19"/>
        <end position="45"/>
    </location>
</feature>
<feature type="compositionally biased region" description="Polar residues" evidence="1">
    <location>
        <begin position="115"/>
        <end position="129"/>
    </location>
</feature>
<evidence type="ECO:0000256" key="1">
    <source>
        <dbReference type="SAM" id="MobiDB-lite"/>
    </source>
</evidence>
<evidence type="ECO:0000313" key="3">
    <source>
        <dbReference type="Proteomes" id="UP000193144"/>
    </source>
</evidence>
<evidence type="ECO:0000313" key="2">
    <source>
        <dbReference type="EMBL" id="ORY04375.1"/>
    </source>
</evidence>
<accession>A0A1Y1Z3E3</accession>
<protein>
    <submittedName>
        <fullName evidence="2">Uncharacterized protein</fullName>
    </submittedName>
</protein>
<feature type="region of interest" description="Disordered" evidence="1">
    <location>
        <begin position="214"/>
        <end position="257"/>
    </location>
</feature>
<dbReference type="Proteomes" id="UP000193144">
    <property type="component" value="Unassembled WGS sequence"/>
</dbReference>
<keyword evidence="3" id="KW-1185">Reference proteome</keyword>
<feature type="compositionally biased region" description="Low complexity" evidence="1">
    <location>
        <begin position="178"/>
        <end position="187"/>
    </location>
</feature>
<feature type="compositionally biased region" description="Basic and acidic residues" evidence="1">
    <location>
        <begin position="238"/>
        <end position="251"/>
    </location>
</feature>
<sequence length="413" mass="44912">MALSTRQPFAELGSPRMQYLSSTKNRQNAIAPSFTSPLKQTTPSTGKRRHAPSVFEEEDSENLDPSLFNSPTKKSKHNNEGVFKPTQFTLFTSPSKPSVSMTTTPSIPSVRKALSSPNTTKSTPINHSRGSPKHKRVGLLSKRRASSSPFRRVDPPSFSHSSPTLPFSIDAALSGTIPNYTPKSTTPTPTPSHMSALEESMPSSWFFDIHEDTPEEEAANLMEHSASVLDISSDDDAESKRRNEESERGKENIPPPEFVHAQALRAQASGVMDGMVNDLDVPVEHVKRPRLRKIAQDAMDEDRSPLSDLPAAEFYGEGLDATSYVTVDAGIEKPSCLSKEFDFGVSTPPTPDKEVEVDGDAGRKTVESPTAEKEIKIFADENIDTTVPSTVQEAQPPNGVAPESVELPALSVS</sequence>
<proteinExistence type="predicted"/>
<dbReference type="STRING" id="1231657.A0A1Y1Z3E3"/>
<comment type="caution">
    <text evidence="2">The sequence shown here is derived from an EMBL/GenBank/DDBJ whole genome shotgun (WGS) entry which is preliminary data.</text>
</comment>
<dbReference type="EMBL" id="MCFA01000136">
    <property type="protein sequence ID" value="ORY04375.1"/>
    <property type="molecule type" value="Genomic_DNA"/>
</dbReference>
<organism evidence="2 3">
    <name type="scientific">Clohesyomyces aquaticus</name>
    <dbReference type="NCBI Taxonomy" id="1231657"/>
    <lineage>
        <taxon>Eukaryota</taxon>
        <taxon>Fungi</taxon>
        <taxon>Dikarya</taxon>
        <taxon>Ascomycota</taxon>
        <taxon>Pezizomycotina</taxon>
        <taxon>Dothideomycetes</taxon>
        <taxon>Pleosporomycetidae</taxon>
        <taxon>Pleosporales</taxon>
        <taxon>Lindgomycetaceae</taxon>
        <taxon>Clohesyomyces</taxon>
    </lineage>
</organism>
<feature type="region of interest" description="Disordered" evidence="1">
    <location>
        <begin position="177"/>
        <end position="197"/>
    </location>
</feature>
<reference evidence="2 3" key="1">
    <citation type="submission" date="2016-07" db="EMBL/GenBank/DDBJ databases">
        <title>Pervasive Adenine N6-methylation of Active Genes in Fungi.</title>
        <authorList>
            <consortium name="DOE Joint Genome Institute"/>
            <person name="Mondo S.J."/>
            <person name="Dannebaum R.O."/>
            <person name="Kuo R.C."/>
            <person name="Labutti K."/>
            <person name="Haridas S."/>
            <person name="Kuo A."/>
            <person name="Salamov A."/>
            <person name="Ahrendt S.R."/>
            <person name="Lipzen A."/>
            <person name="Sullivan W."/>
            <person name="Andreopoulos W.B."/>
            <person name="Clum A."/>
            <person name="Lindquist E."/>
            <person name="Daum C."/>
            <person name="Ramamoorthy G.K."/>
            <person name="Gryganskyi A."/>
            <person name="Culley D."/>
            <person name="Magnuson J.K."/>
            <person name="James T.Y."/>
            <person name="O'Malley M.A."/>
            <person name="Stajich J.E."/>
            <person name="Spatafora J.W."/>
            <person name="Visel A."/>
            <person name="Grigoriev I.V."/>
        </authorList>
    </citation>
    <scope>NUCLEOTIDE SEQUENCE [LARGE SCALE GENOMIC DNA]</scope>
    <source>
        <strain evidence="2 3">CBS 115471</strain>
    </source>
</reference>
<feature type="region of interest" description="Disordered" evidence="1">
    <location>
        <begin position="1"/>
        <end position="165"/>
    </location>
</feature>
<feature type="compositionally biased region" description="Basic and acidic residues" evidence="1">
    <location>
        <begin position="351"/>
        <end position="370"/>
    </location>
</feature>